<feature type="region of interest" description="Disordered" evidence="1">
    <location>
        <begin position="674"/>
        <end position="695"/>
    </location>
</feature>
<comment type="caution">
    <text evidence="2">The sequence shown here is derived from an EMBL/GenBank/DDBJ whole genome shotgun (WGS) entry which is preliminary data.</text>
</comment>
<protein>
    <submittedName>
        <fullName evidence="2">Uncharacterized protein</fullName>
    </submittedName>
</protein>
<feature type="region of interest" description="Disordered" evidence="1">
    <location>
        <begin position="289"/>
        <end position="330"/>
    </location>
</feature>
<evidence type="ECO:0000256" key="1">
    <source>
        <dbReference type="SAM" id="MobiDB-lite"/>
    </source>
</evidence>
<proteinExistence type="predicted"/>
<keyword evidence="3" id="KW-1185">Reference proteome</keyword>
<evidence type="ECO:0000313" key="3">
    <source>
        <dbReference type="Proteomes" id="UP000887116"/>
    </source>
</evidence>
<evidence type="ECO:0000313" key="2">
    <source>
        <dbReference type="EMBL" id="GFQ75563.1"/>
    </source>
</evidence>
<dbReference type="OrthoDB" id="6430841at2759"/>
<sequence length="878" mass="99926">MQNQPKSYYVNNTVFLYDEGFSNRSSVQVISHLCGECNISFSQFEQSALHIQKKIKEQFYQCPLCLLCFSDINLCSEHSKTCESQSYNCAECGILLSELGEDSILEPLLFYNMADSPPDVTSKNIFKKCRLFFTVKKYQIIHKTDSLIGASLTETVNPINISGSNIETKHSVRQDSGITEDNTYSTKNDEYITLDSISETCKFESLSQRTSQLAHLHSNFFDSKNKVFTNTSQENKASDICVTEPNGGFLKKNLLAQRTDNTVESHHCKKLKTTRPELISCKSGDRVSVLGNGTDQSHVKNNKKAGNHEKAKIKQHQKNGTKSSQGKKKKTLRKPILCKFGNVKVKFFTLNKKVHHSYNFIDEQNSIENNESDELHSPLSDLKMFLPKNSKRKKLPAMEEDKCQIPICDKEQFLNILDSRKGPVANNKTLNSNDVKLLHTDVNYSKSFKHGTTESSTSKQIGMLKYMGISASRVSETHLRNGGNNDINNLMKEATGEENWEKLKNVYNLKKCSVALHKLPSQIYNVSISPLKNAFKSENKIKDLSVNLFRLPNYVQDYQSYKIYCQSHDHKTVLRKKQIKKSKVNTNFIHNILPSSAPENGDMPSVAECETSVCIKSSNHVKMLSNSNGGNSHESQMQDSCHQISEIVPESSPPILDDYEMSDDSEQHFVLQSPSNSASECSKTSNDDNCPSFSEEPVEQQFDDIDYQPMSEVSESPHLVSNFTNDMRQTASNESEDLIYCDNSQLILKSADKTRINVSDSFESSIPFILWKMEEQLKYLKDRIKYIRIILEKCKNKKVKYLEPQVLLVKLPEILVQTHLQTKFAKDIDVIEVIKLSRIRFALQICHLDTTSPTYKIFKHKPMGIRSRGRPRLMAELH</sequence>
<feature type="compositionally biased region" description="Polar residues" evidence="1">
    <location>
        <begin position="674"/>
        <end position="692"/>
    </location>
</feature>
<name>A0A8X6FB25_TRICU</name>
<dbReference type="Proteomes" id="UP000887116">
    <property type="component" value="Unassembled WGS sequence"/>
</dbReference>
<reference evidence="2" key="1">
    <citation type="submission" date="2020-07" db="EMBL/GenBank/DDBJ databases">
        <title>Multicomponent nature underlies the extraordinary mechanical properties of spider dragline silk.</title>
        <authorList>
            <person name="Kono N."/>
            <person name="Nakamura H."/>
            <person name="Mori M."/>
            <person name="Yoshida Y."/>
            <person name="Ohtoshi R."/>
            <person name="Malay A.D."/>
            <person name="Moran D.A.P."/>
            <person name="Tomita M."/>
            <person name="Numata K."/>
            <person name="Arakawa K."/>
        </authorList>
    </citation>
    <scope>NUCLEOTIDE SEQUENCE</scope>
</reference>
<dbReference type="EMBL" id="BMAO01001747">
    <property type="protein sequence ID" value="GFQ75563.1"/>
    <property type="molecule type" value="Genomic_DNA"/>
</dbReference>
<gene>
    <name evidence="2" type="ORF">TNCT_647251</name>
</gene>
<accession>A0A8X6FB25</accession>
<dbReference type="AlphaFoldDB" id="A0A8X6FB25"/>
<organism evidence="2 3">
    <name type="scientific">Trichonephila clavata</name>
    <name type="common">Joro spider</name>
    <name type="synonym">Nephila clavata</name>
    <dbReference type="NCBI Taxonomy" id="2740835"/>
    <lineage>
        <taxon>Eukaryota</taxon>
        <taxon>Metazoa</taxon>
        <taxon>Ecdysozoa</taxon>
        <taxon>Arthropoda</taxon>
        <taxon>Chelicerata</taxon>
        <taxon>Arachnida</taxon>
        <taxon>Araneae</taxon>
        <taxon>Araneomorphae</taxon>
        <taxon>Entelegynae</taxon>
        <taxon>Araneoidea</taxon>
        <taxon>Nephilidae</taxon>
        <taxon>Trichonephila</taxon>
    </lineage>
</organism>
<feature type="compositionally biased region" description="Basic residues" evidence="1">
    <location>
        <begin position="313"/>
        <end position="330"/>
    </location>
</feature>